<dbReference type="Pfam" id="PF00567">
    <property type="entry name" value="TUDOR"/>
    <property type="match status" value="1"/>
</dbReference>
<dbReference type="AlphaFoldDB" id="A0AAN7U4P1"/>
<dbReference type="SMART" id="SM00333">
    <property type="entry name" value="TUDOR"/>
    <property type="match status" value="1"/>
</dbReference>
<feature type="region of interest" description="Disordered" evidence="4">
    <location>
        <begin position="296"/>
        <end position="346"/>
    </location>
</feature>
<accession>A0AAN7U4P1</accession>
<evidence type="ECO:0000256" key="3">
    <source>
        <dbReference type="SAM" id="Coils"/>
    </source>
</evidence>
<feature type="region of interest" description="Disordered" evidence="4">
    <location>
        <begin position="67"/>
        <end position="152"/>
    </location>
</feature>
<dbReference type="InterPro" id="IPR002999">
    <property type="entry name" value="Tudor"/>
</dbReference>
<evidence type="ECO:0000313" key="6">
    <source>
        <dbReference type="EMBL" id="KAK5581888.1"/>
    </source>
</evidence>
<comment type="caution">
    <text evidence="6">The sequence shown here is derived from an EMBL/GenBank/DDBJ whole genome shotgun (WGS) entry which is preliminary data.</text>
</comment>
<evidence type="ECO:0000256" key="4">
    <source>
        <dbReference type="SAM" id="MobiDB-lite"/>
    </source>
</evidence>
<dbReference type="PANTHER" id="PTHR13681">
    <property type="entry name" value="SURVIVAL OF MOTOR NEURON-RELATED-SPLICING FACTOR 30-RELATED"/>
    <property type="match status" value="1"/>
</dbReference>
<keyword evidence="3" id="KW-0175">Coiled coil</keyword>
<comment type="subcellular location">
    <subcellularLocation>
        <location evidence="1">Nucleus</location>
    </subcellularLocation>
</comment>
<evidence type="ECO:0000313" key="7">
    <source>
        <dbReference type="Proteomes" id="UP001344447"/>
    </source>
</evidence>
<reference evidence="6 7" key="1">
    <citation type="submission" date="2023-11" db="EMBL/GenBank/DDBJ databases">
        <title>Dfirmibasis_genome.</title>
        <authorList>
            <person name="Edelbroek B."/>
            <person name="Kjellin J."/>
            <person name="Jerlstrom-Hultqvist J."/>
            <person name="Soderbom F."/>
        </authorList>
    </citation>
    <scope>NUCLEOTIDE SEQUENCE [LARGE SCALE GENOMIC DNA]</scope>
    <source>
        <strain evidence="6 7">TNS-C-14</strain>
    </source>
</reference>
<keyword evidence="2" id="KW-0539">Nucleus</keyword>
<dbReference type="EMBL" id="JAVFKY010000001">
    <property type="protein sequence ID" value="KAK5581888.1"/>
    <property type="molecule type" value="Genomic_DNA"/>
</dbReference>
<proteinExistence type="predicted"/>
<evidence type="ECO:0000256" key="1">
    <source>
        <dbReference type="ARBA" id="ARBA00004123"/>
    </source>
</evidence>
<keyword evidence="7" id="KW-1185">Reference proteome</keyword>
<dbReference type="SUPFAM" id="SSF63748">
    <property type="entry name" value="Tudor/PWWP/MBT"/>
    <property type="match status" value="1"/>
</dbReference>
<feature type="coiled-coil region" evidence="3">
    <location>
        <begin position="6"/>
        <end position="33"/>
    </location>
</feature>
<feature type="compositionally biased region" description="Polar residues" evidence="4">
    <location>
        <begin position="329"/>
        <end position="346"/>
    </location>
</feature>
<sequence length="346" mass="39129">MESYSIEDLENKLKQDKTELQEIEALLEEDNNDDELQTLKNDLIAIIKTTTDLIIKKQREQEINNINNVTTPTTTNSTSVVVNNNNNNDNNINSNNNFNSSSEFKNNNNNIIPPPTIKKSSTTYNNSNNDNNNNNNNSNDNNNNDNIPSNIIEDSSFSETKMTVGSVCEGLYTVDGIWYRAKIDSINKDGTFVVTYTDYGNSETLTFDRIRPPTRSLKLLANQTLEQKKYLQAPDQIQAIPKSLKILPEDTEEVRKQKQKKIHSIKSMNRLKKVEEEGKQKTQAWKDFVNKPKRSIPGTFTDRKKTSMFSTGDGIHSKVGVIGSGRGMTESQQFQSLAKKSSSIYP</sequence>
<dbReference type="Proteomes" id="UP001344447">
    <property type="component" value="Unassembled WGS sequence"/>
</dbReference>
<evidence type="ECO:0000256" key="2">
    <source>
        <dbReference type="ARBA" id="ARBA00023242"/>
    </source>
</evidence>
<dbReference type="PANTHER" id="PTHR13681:SF26">
    <property type="entry name" value="SURVIVAL OF MOTOR NEURON-RELATED-SPLICING FACTOR 30"/>
    <property type="match status" value="1"/>
</dbReference>
<protein>
    <recommendedName>
        <fullName evidence="5">Tudor domain-containing protein</fullName>
    </recommendedName>
</protein>
<dbReference type="PROSITE" id="PS50304">
    <property type="entry name" value="TUDOR"/>
    <property type="match status" value="1"/>
</dbReference>
<organism evidence="6 7">
    <name type="scientific">Dictyostelium firmibasis</name>
    <dbReference type="NCBI Taxonomy" id="79012"/>
    <lineage>
        <taxon>Eukaryota</taxon>
        <taxon>Amoebozoa</taxon>
        <taxon>Evosea</taxon>
        <taxon>Eumycetozoa</taxon>
        <taxon>Dictyostelia</taxon>
        <taxon>Dictyosteliales</taxon>
        <taxon>Dictyosteliaceae</taxon>
        <taxon>Dictyostelium</taxon>
    </lineage>
</organism>
<dbReference type="Gene3D" id="2.30.30.140">
    <property type="match status" value="1"/>
</dbReference>
<gene>
    <name evidence="6" type="ORF">RB653_003468</name>
</gene>
<feature type="domain" description="Tudor" evidence="5">
    <location>
        <begin position="161"/>
        <end position="220"/>
    </location>
</feature>
<name>A0AAN7U4P1_9MYCE</name>
<evidence type="ECO:0000259" key="5">
    <source>
        <dbReference type="PROSITE" id="PS50304"/>
    </source>
</evidence>
<dbReference type="GO" id="GO:0005634">
    <property type="term" value="C:nucleus"/>
    <property type="evidence" value="ECO:0007669"/>
    <property type="project" value="UniProtKB-SubCell"/>
</dbReference>